<evidence type="ECO:0000313" key="2">
    <source>
        <dbReference type="EMBL" id="EKB69672.1"/>
    </source>
</evidence>
<dbReference type="HOGENOM" id="CLU_187583_0_0_9"/>
<dbReference type="EMBL" id="AGZG01000063">
    <property type="protein sequence ID" value="EKB69672.1"/>
    <property type="molecule type" value="Genomic_DNA"/>
</dbReference>
<sequence length="91" mass="10515">MKKKLLLSSALIAGAGLFAASEYFFKMAMTPFNKKADSKELSGKDPLYRDKVWFRDFSKKTWTLKTDSGITLFAQYLDKHAKKPQFYYMAL</sequence>
<dbReference type="AlphaFoldDB" id="K1MZH6"/>
<name>K1MZH6_9LACO</name>
<feature type="signal peptide" evidence="1">
    <location>
        <begin position="1"/>
        <end position="19"/>
    </location>
</feature>
<gene>
    <name evidence="2" type="ORF">HMPREF9249_01203</name>
</gene>
<keyword evidence="1" id="KW-0732">Signal</keyword>
<organism evidence="2 3">
    <name type="scientific">Lactobacillus crispatus FB077-07</name>
    <dbReference type="NCBI Taxonomy" id="883092"/>
    <lineage>
        <taxon>Bacteria</taxon>
        <taxon>Bacillati</taxon>
        <taxon>Bacillota</taxon>
        <taxon>Bacilli</taxon>
        <taxon>Lactobacillales</taxon>
        <taxon>Lactobacillaceae</taxon>
        <taxon>Lactobacillus</taxon>
    </lineage>
</organism>
<accession>K1MZH6</accession>
<dbReference type="PATRIC" id="fig|883092.3.peg.1193"/>
<protein>
    <submittedName>
        <fullName evidence="2">Uncharacterized protein</fullName>
    </submittedName>
</protein>
<dbReference type="RefSeq" id="WP_005728544.1">
    <property type="nucleotide sequence ID" value="NZ_JH932272.1"/>
</dbReference>
<reference evidence="2 3" key="1">
    <citation type="submission" date="2012-07" db="EMBL/GenBank/DDBJ databases">
        <title>The Genome Sequence of Lactobacillus crispatus FB077-07.</title>
        <authorList>
            <consortium name="The Broad Institute Genome Sequencing Platform"/>
            <person name="Earl A."/>
            <person name="Ward D."/>
            <person name="Feldgarden M."/>
            <person name="Gevers D."/>
            <person name="Saerens B."/>
            <person name="Vaneechoutte M."/>
            <person name="Walker B."/>
            <person name="Young S.K."/>
            <person name="Zeng Q."/>
            <person name="Gargeya S."/>
            <person name="Fitzgerald M."/>
            <person name="Haas B."/>
            <person name="Abouelleil A."/>
            <person name="Alvarado L."/>
            <person name="Arachchi H.M."/>
            <person name="Berlin A.M."/>
            <person name="Chapman S.B."/>
            <person name="Goldberg J."/>
            <person name="Griggs A."/>
            <person name="Gujja S."/>
            <person name="Hansen M."/>
            <person name="Howarth C."/>
            <person name="Imamovic A."/>
            <person name="Larimer J."/>
            <person name="McCowen C."/>
            <person name="Montmayeur A."/>
            <person name="Murphy C."/>
            <person name="Neiman D."/>
            <person name="Pearson M."/>
            <person name="Priest M."/>
            <person name="Roberts A."/>
            <person name="Saif S."/>
            <person name="Shea T."/>
            <person name="Sisk P."/>
            <person name="Sykes S."/>
            <person name="Wortman J."/>
            <person name="Nusbaum C."/>
            <person name="Birren B."/>
        </authorList>
    </citation>
    <scope>NUCLEOTIDE SEQUENCE [LARGE SCALE GENOMIC DNA]</scope>
    <source>
        <strain evidence="2 3">FB077-07</strain>
    </source>
</reference>
<feature type="chain" id="PRO_5038805482" evidence="1">
    <location>
        <begin position="20"/>
        <end position="91"/>
    </location>
</feature>
<evidence type="ECO:0000256" key="1">
    <source>
        <dbReference type="SAM" id="SignalP"/>
    </source>
</evidence>
<evidence type="ECO:0000313" key="3">
    <source>
        <dbReference type="Proteomes" id="UP000004722"/>
    </source>
</evidence>
<dbReference type="Proteomes" id="UP000004722">
    <property type="component" value="Unassembled WGS sequence"/>
</dbReference>
<comment type="caution">
    <text evidence="2">The sequence shown here is derived from an EMBL/GenBank/DDBJ whole genome shotgun (WGS) entry which is preliminary data.</text>
</comment>
<proteinExistence type="predicted"/>